<proteinExistence type="predicted"/>
<name>A0A1I7MSB6_9MICC</name>
<keyword evidence="2" id="KW-1185">Reference proteome</keyword>
<reference evidence="1 2" key="1">
    <citation type="submission" date="2016-10" db="EMBL/GenBank/DDBJ databases">
        <authorList>
            <person name="de Groot N.N."/>
        </authorList>
    </citation>
    <scope>NUCLEOTIDE SEQUENCE [LARGE SCALE GENOMIC DNA]</scope>
    <source>
        <strain evidence="1 2">CGMCC 1.7054</strain>
    </source>
</reference>
<gene>
    <name evidence="1" type="ORF">SAMN04487966_11428</name>
</gene>
<evidence type="ECO:0000313" key="1">
    <source>
        <dbReference type="EMBL" id="SFV24837.1"/>
    </source>
</evidence>
<dbReference type="AlphaFoldDB" id="A0A1I7MSB6"/>
<dbReference type="RefSeq" id="WP_091699418.1">
    <property type="nucleotide sequence ID" value="NZ_FPCG01000014.1"/>
</dbReference>
<protein>
    <submittedName>
        <fullName evidence="1">Uncharacterized protein</fullName>
    </submittedName>
</protein>
<dbReference type="OrthoDB" id="213519at2"/>
<accession>A0A1I7MSB6</accession>
<dbReference type="EMBL" id="FPCG01000014">
    <property type="protein sequence ID" value="SFV24837.1"/>
    <property type="molecule type" value="Genomic_DNA"/>
</dbReference>
<sequence length="253" mass="26947">MPTSASPSASETVAAAGIDLDQDVPGEPPVVTQYDGELRPLAEIHHMECLEAAAGDQEVPTVETGDQSNKQDGLVVNAWSATEGLALPADWKFCVDGAGGYLVVPASFSVDVEEYGEGGLTSAVISDADDVPLVTFTDQLSEPSFPTPEEFTVLDVSDAEYMHTLDEQATEHLRTSVSQSDGDHVMRVEPISVPAGEAPESADHWGFGELSDARKEYVATIPVSSPDRAQEVMDAPVYGTITQMLHSYQPPVQ</sequence>
<organism evidence="1 2">
    <name type="scientific">Micrococcus terreus</name>
    <dbReference type="NCBI Taxonomy" id="574650"/>
    <lineage>
        <taxon>Bacteria</taxon>
        <taxon>Bacillati</taxon>
        <taxon>Actinomycetota</taxon>
        <taxon>Actinomycetes</taxon>
        <taxon>Micrococcales</taxon>
        <taxon>Micrococcaceae</taxon>
        <taxon>Micrococcus</taxon>
    </lineage>
</organism>
<dbReference type="Proteomes" id="UP000198881">
    <property type="component" value="Unassembled WGS sequence"/>
</dbReference>
<evidence type="ECO:0000313" key="2">
    <source>
        <dbReference type="Proteomes" id="UP000198881"/>
    </source>
</evidence>